<feature type="region of interest" description="Disordered" evidence="4">
    <location>
        <begin position="758"/>
        <end position="863"/>
    </location>
</feature>
<organism evidence="7 8">
    <name type="scientific">Pelobates cultripes</name>
    <name type="common">Western spadefoot toad</name>
    <dbReference type="NCBI Taxonomy" id="61616"/>
    <lineage>
        <taxon>Eukaryota</taxon>
        <taxon>Metazoa</taxon>
        <taxon>Chordata</taxon>
        <taxon>Craniata</taxon>
        <taxon>Vertebrata</taxon>
        <taxon>Euteleostomi</taxon>
        <taxon>Amphibia</taxon>
        <taxon>Batrachia</taxon>
        <taxon>Anura</taxon>
        <taxon>Pelobatoidea</taxon>
        <taxon>Pelobatidae</taxon>
        <taxon>Pelobates</taxon>
    </lineage>
</organism>
<feature type="signal peptide" evidence="5">
    <location>
        <begin position="1"/>
        <end position="35"/>
    </location>
</feature>
<sequence>MAPSRVKSSHCVHKAGITCLFISWLLAMQIINTCGQDDLEEQSGDYGYEEEIYSQEREYGSTPYNGYGSEDDYLITSTDIPSSTDVPVGNYEEEVTFSGYYPDTQIETEEENPSPTESFFAARDVTTITTRFPYHRQTIPRENEDIIPAPELSRDYEVTNLIEEFSVSSTSGVRSVTGSQTHLKAFQIGGRMQIRKQSRLIFPYGFPQQFSLVSTFRMREKTAEQVWNLWEVQAQNGAEQFRLRLYGESNAVDIYSIAASGSQKVTTFENVERLFDGRWHKLSLSARRNLLTLYVDCQQVGSSPVNLYGTIRMDGFSSLARRIRDGAAANIDIQQLEIFEDAETATETTCCELPGVEDERCADAGEFNAKGCNCLPGEPGFQGFPGSKGEKGTQGLQGHYGIHGRQGPRGSKGGQGRRGDTGPRGDPGPDGEEGPSGFTGDTGFFGLPGQKGEEGLPGKKGERGLTGPQGEPGIKGELGNIGKLGRDGIDGPPGEKGSRGPSGKQGPGGPEGSKGDAGAPGFLGSRGDIGYPGYPGITGDYGEKGIKGIEGRSGEPGYRGTPGKDGPAGVVGLEGYGGVIGLKGDKGDQGPRGPPGIEGMLGAKGAKGESGIPGRPGPQGLKGPKGSQGDTGDDGITGDKGRQGVKGKTGAKGDVGNTGDKGSRGKRGSPGILGPIGRTGVPGSPGPRGYRGPVGDRGERGPPGSPGLTGPVGPDLSDQIVYELCRKVVIQSVSQYAASIRGKCATACPTANVSLIGPPGPTGVPGKAGKKGKPGAAGSNGIRGPRGPLGVSGAKGADGDKGNRGEKGNIGDPGTGLPGPDGVQGPTGYPGYPGVAKDGANGPQGPPGYSGPPGQQGLPGQAGVPGFCEARDCGINAPSMLSEQGLFSKKLF</sequence>
<feature type="region of interest" description="Disordered" evidence="4">
    <location>
        <begin position="545"/>
        <end position="567"/>
    </location>
</feature>
<feature type="compositionally biased region" description="Basic and acidic residues" evidence="4">
    <location>
        <begin position="797"/>
        <end position="809"/>
    </location>
</feature>
<keyword evidence="2 5" id="KW-0732">Signal</keyword>
<dbReference type="Gene3D" id="2.60.120.200">
    <property type="match status" value="1"/>
</dbReference>
<name>A0AAD1RZ98_PELCU</name>
<dbReference type="InterPro" id="IPR013320">
    <property type="entry name" value="ConA-like_dom_sf"/>
</dbReference>
<dbReference type="SMART" id="SM00210">
    <property type="entry name" value="TSPN"/>
    <property type="match status" value="1"/>
</dbReference>
<keyword evidence="3" id="KW-0677">Repeat</keyword>
<feature type="region of interest" description="Disordered" evidence="4">
    <location>
        <begin position="582"/>
        <end position="714"/>
    </location>
</feature>
<feature type="chain" id="PRO_5041973083" description="Thrombospondin-like N-terminal domain-containing protein" evidence="5">
    <location>
        <begin position="36"/>
        <end position="892"/>
    </location>
</feature>
<dbReference type="InterPro" id="IPR008160">
    <property type="entry name" value="Collagen"/>
</dbReference>
<dbReference type="InterPro" id="IPR048287">
    <property type="entry name" value="TSPN-like_N"/>
</dbReference>
<dbReference type="Pfam" id="PF01391">
    <property type="entry name" value="Collagen"/>
    <property type="match status" value="3"/>
</dbReference>
<keyword evidence="8" id="KW-1185">Reference proteome</keyword>
<evidence type="ECO:0000313" key="7">
    <source>
        <dbReference type="EMBL" id="CAH2284272.1"/>
    </source>
</evidence>
<dbReference type="AlphaFoldDB" id="A0AAD1RZ98"/>
<gene>
    <name evidence="7" type="ORF">PECUL_23A012870</name>
</gene>
<evidence type="ECO:0000256" key="2">
    <source>
        <dbReference type="ARBA" id="ARBA00022729"/>
    </source>
</evidence>
<feature type="compositionally biased region" description="Gly residues" evidence="4">
    <location>
        <begin position="503"/>
        <end position="512"/>
    </location>
</feature>
<dbReference type="PANTHER" id="PTHR37456:SF6">
    <property type="entry name" value="COLLAGEN ALPHA-1(XXIII) CHAIN-LIKE ISOFORM X2"/>
    <property type="match status" value="1"/>
</dbReference>
<evidence type="ECO:0000256" key="4">
    <source>
        <dbReference type="SAM" id="MobiDB-lite"/>
    </source>
</evidence>
<comment type="subcellular location">
    <subcellularLocation>
        <location evidence="1">Secreted</location>
    </subcellularLocation>
</comment>
<evidence type="ECO:0000256" key="3">
    <source>
        <dbReference type="ARBA" id="ARBA00022737"/>
    </source>
</evidence>
<protein>
    <recommendedName>
        <fullName evidence="6">Thrombospondin-like N-terminal domain-containing protein</fullName>
    </recommendedName>
</protein>
<evidence type="ECO:0000256" key="1">
    <source>
        <dbReference type="ARBA" id="ARBA00004613"/>
    </source>
</evidence>
<feature type="region of interest" description="Disordered" evidence="4">
    <location>
        <begin position="384"/>
        <end position="527"/>
    </location>
</feature>
<feature type="compositionally biased region" description="Basic and acidic residues" evidence="4">
    <location>
        <begin position="451"/>
        <end position="463"/>
    </location>
</feature>
<dbReference type="GO" id="GO:0005576">
    <property type="term" value="C:extracellular region"/>
    <property type="evidence" value="ECO:0007669"/>
    <property type="project" value="UniProtKB-SubCell"/>
</dbReference>
<evidence type="ECO:0000256" key="5">
    <source>
        <dbReference type="SAM" id="SignalP"/>
    </source>
</evidence>
<reference evidence="7" key="1">
    <citation type="submission" date="2022-03" db="EMBL/GenBank/DDBJ databases">
        <authorList>
            <person name="Alioto T."/>
            <person name="Alioto T."/>
            <person name="Gomez Garrido J."/>
        </authorList>
    </citation>
    <scope>NUCLEOTIDE SEQUENCE</scope>
</reference>
<feature type="domain" description="Thrombospondin-like N-terminal" evidence="6">
    <location>
        <begin position="152"/>
        <end position="342"/>
    </location>
</feature>
<dbReference type="InterPro" id="IPR050938">
    <property type="entry name" value="Collagen_Structural_Proteins"/>
</dbReference>
<dbReference type="EMBL" id="OW240915">
    <property type="protein sequence ID" value="CAH2284272.1"/>
    <property type="molecule type" value="Genomic_DNA"/>
</dbReference>
<accession>A0AAD1RZ98</accession>
<proteinExistence type="predicted"/>
<feature type="compositionally biased region" description="Low complexity" evidence="4">
    <location>
        <begin position="852"/>
        <end position="863"/>
    </location>
</feature>
<dbReference type="PANTHER" id="PTHR37456">
    <property type="entry name" value="SI:CH211-266K2.1"/>
    <property type="match status" value="1"/>
</dbReference>
<dbReference type="Proteomes" id="UP001295444">
    <property type="component" value="Chromosome 04"/>
</dbReference>
<dbReference type="SUPFAM" id="SSF49899">
    <property type="entry name" value="Concanavalin A-like lectins/glucanases"/>
    <property type="match status" value="1"/>
</dbReference>
<evidence type="ECO:0000259" key="6">
    <source>
        <dbReference type="SMART" id="SM00210"/>
    </source>
</evidence>
<evidence type="ECO:0000313" key="8">
    <source>
        <dbReference type="Proteomes" id="UP001295444"/>
    </source>
</evidence>